<evidence type="ECO:0000313" key="2">
    <source>
        <dbReference type="Proteomes" id="UP000749559"/>
    </source>
</evidence>
<comment type="caution">
    <text evidence="1">The sequence shown here is derived from an EMBL/GenBank/DDBJ whole genome shotgun (WGS) entry which is preliminary data.</text>
</comment>
<proteinExistence type="predicted"/>
<evidence type="ECO:0000313" key="1">
    <source>
        <dbReference type="EMBL" id="CAH1796205.1"/>
    </source>
</evidence>
<reference evidence="1" key="1">
    <citation type="submission" date="2022-03" db="EMBL/GenBank/DDBJ databases">
        <authorList>
            <person name="Martin C."/>
        </authorList>
    </citation>
    <scope>NUCLEOTIDE SEQUENCE</scope>
</reference>
<protein>
    <submittedName>
        <fullName evidence="1">Uncharacterized protein</fullName>
    </submittedName>
</protein>
<sequence>MNKILSVMSDIRQRSSGSYDNFSTFGKQTQGNHSNGSKSIFKRIVKVGVIGLILVAISWYSISWIKFSSRSEETLDTGRELLQTQRSIYFTDAALEKDVFFYLREPDNWRSMMEHCVNVEQTSYHQGGGRPGDERSTWDVTFNYKDLYEEFVMSLAVIVSPENRVIVYVYDWEVEGKKYLKGVTTYQFISGIKDSSDGWTLRQHTNLQVDTVNFLPVAALDTENVKAMEHIKTNFNKK</sequence>
<dbReference type="EMBL" id="CAIIXF020000010">
    <property type="protein sequence ID" value="CAH1796205.1"/>
    <property type="molecule type" value="Genomic_DNA"/>
</dbReference>
<gene>
    <name evidence="1" type="ORF">OFUS_LOCUS20640</name>
</gene>
<name>A0A8J1TW79_OWEFU</name>
<organism evidence="1 2">
    <name type="scientific">Owenia fusiformis</name>
    <name type="common">Polychaete worm</name>
    <dbReference type="NCBI Taxonomy" id="6347"/>
    <lineage>
        <taxon>Eukaryota</taxon>
        <taxon>Metazoa</taxon>
        <taxon>Spiralia</taxon>
        <taxon>Lophotrochozoa</taxon>
        <taxon>Annelida</taxon>
        <taxon>Polychaeta</taxon>
        <taxon>Sedentaria</taxon>
        <taxon>Canalipalpata</taxon>
        <taxon>Sabellida</taxon>
        <taxon>Oweniida</taxon>
        <taxon>Oweniidae</taxon>
        <taxon>Owenia</taxon>
    </lineage>
</organism>
<keyword evidence="2" id="KW-1185">Reference proteome</keyword>
<accession>A0A8J1TW79</accession>
<dbReference type="AlphaFoldDB" id="A0A8J1TW79"/>
<dbReference type="Proteomes" id="UP000749559">
    <property type="component" value="Unassembled WGS sequence"/>
</dbReference>